<dbReference type="SUPFAM" id="SSF51735">
    <property type="entry name" value="NAD(P)-binding Rossmann-fold domains"/>
    <property type="match status" value="1"/>
</dbReference>
<dbReference type="SUPFAM" id="SSF52210">
    <property type="entry name" value="Succinyl-CoA synthetase domains"/>
    <property type="match status" value="2"/>
</dbReference>
<dbReference type="GO" id="GO:0005524">
    <property type="term" value="F:ATP binding"/>
    <property type="evidence" value="ECO:0007669"/>
    <property type="project" value="UniProtKB-UniRule"/>
</dbReference>
<dbReference type="InterPro" id="IPR043938">
    <property type="entry name" value="Ligase_CoA_dom"/>
</dbReference>
<proteinExistence type="inferred from homology"/>
<dbReference type="GO" id="GO:0043758">
    <property type="term" value="F:acetate-CoA ligase (ADP-forming) activity"/>
    <property type="evidence" value="ECO:0007669"/>
    <property type="project" value="InterPro"/>
</dbReference>
<comment type="caution">
    <text evidence="8">The sequence shown here is derived from an EMBL/GenBank/DDBJ whole genome shotgun (WGS) entry which is preliminary data.</text>
</comment>
<dbReference type="Gene3D" id="3.30.470.20">
    <property type="entry name" value="ATP-grasp fold, B domain"/>
    <property type="match status" value="1"/>
</dbReference>
<keyword evidence="2 5" id="KW-0547">Nucleotide-binding</keyword>
<dbReference type="Pfam" id="PF00583">
    <property type="entry name" value="Acetyltransf_1"/>
    <property type="match status" value="1"/>
</dbReference>
<protein>
    <submittedName>
        <fullName evidence="8">Bifunctional acetate--CoA ligase family protein/GNAT family N-acetyltransferase</fullName>
    </submittedName>
</protein>
<dbReference type="InterPro" id="IPR016181">
    <property type="entry name" value="Acyl_CoA_acyltransferase"/>
</dbReference>
<dbReference type="PANTHER" id="PTHR43334:SF1">
    <property type="entry name" value="3-HYDROXYPROPIONATE--COA LIGASE [ADP-FORMING]"/>
    <property type="match status" value="1"/>
</dbReference>
<feature type="domain" description="ATP-grasp" evidence="6">
    <location>
        <begin position="497"/>
        <end position="533"/>
    </location>
</feature>
<feature type="domain" description="N-acetyltransferase" evidence="7">
    <location>
        <begin position="737"/>
        <end position="893"/>
    </location>
</feature>
<dbReference type="SUPFAM" id="SSF56059">
    <property type="entry name" value="Glutathione synthetase ATP-binding domain-like"/>
    <property type="match status" value="1"/>
</dbReference>
<dbReference type="Gene3D" id="3.40.50.720">
    <property type="entry name" value="NAD(P)-binding Rossmann-like Domain"/>
    <property type="match status" value="1"/>
</dbReference>
<dbReference type="Gene3D" id="3.40.630.30">
    <property type="match status" value="1"/>
</dbReference>
<accession>A0A7Y2P2E5</accession>
<keyword evidence="1 8" id="KW-0436">Ligase</keyword>
<dbReference type="EMBL" id="JABAIV010000007">
    <property type="protein sequence ID" value="NNG24854.1"/>
    <property type="molecule type" value="Genomic_DNA"/>
</dbReference>
<dbReference type="InterPro" id="IPR011761">
    <property type="entry name" value="ATP-grasp"/>
</dbReference>
<evidence type="ECO:0000256" key="4">
    <source>
        <dbReference type="ARBA" id="ARBA00060888"/>
    </source>
</evidence>
<dbReference type="PROSITE" id="PS50975">
    <property type="entry name" value="ATP_GRASP"/>
    <property type="match status" value="1"/>
</dbReference>
<dbReference type="PROSITE" id="PS51186">
    <property type="entry name" value="GNAT"/>
    <property type="match status" value="1"/>
</dbReference>
<reference evidence="8 9" key="1">
    <citation type="submission" date="2020-04" db="EMBL/GenBank/DDBJ databases">
        <title>Massilia sp. nov., a cold adapted bacteria isolated from Arctic soil.</title>
        <authorList>
            <person name="Son J."/>
            <person name="Ka J.-O."/>
        </authorList>
    </citation>
    <scope>NUCLEOTIDE SEQUENCE [LARGE SCALE GENOMIC DNA]</scope>
    <source>
        <strain evidence="8 9">ML15P13</strain>
    </source>
</reference>
<dbReference type="PANTHER" id="PTHR43334">
    <property type="entry name" value="ACETATE--COA LIGASE [ADP-FORMING]"/>
    <property type="match status" value="1"/>
</dbReference>
<evidence type="ECO:0000259" key="6">
    <source>
        <dbReference type="PROSITE" id="PS50975"/>
    </source>
</evidence>
<dbReference type="Pfam" id="PF19045">
    <property type="entry name" value="Ligase_CoA_2"/>
    <property type="match status" value="1"/>
</dbReference>
<evidence type="ECO:0000256" key="2">
    <source>
        <dbReference type="ARBA" id="ARBA00022741"/>
    </source>
</evidence>
<dbReference type="RefSeq" id="WP_171086947.1">
    <property type="nucleotide sequence ID" value="NZ_JABAIV010000007.1"/>
</dbReference>
<keyword evidence="8" id="KW-0808">Transferase</keyword>
<dbReference type="SMART" id="SM00881">
    <property type="entry name" value="CoA_binding"/>
    <property type="match status" value="1"/>
</dbReference>
<evidence type="ECO:0000256" key="1">
    <source>
        <dbReference type="ARBA" id="ARBA00022598"/>
    </source>
</evidence>
<dbReference type="Gene3D" id="3.40.50.261">
    <property type="entry name" value="Succinyl-CoA synthetase domains"/>
    <property type="match status" value="2"/>
</dbReference>
<dbReference type="InterPro" id="IPR016102">
    <property type="entry name" value="Succinyl-CoA_synth-like"/>
</dbReference>
<dbReference type="GO" id="GO:0046872">
    <property type="term" value="F:metal ion binding"/>
    <property type="evidence" value="ECO:0007669"/>
    <property type="project" value="InterPro"/>
</dbReference>
<keyword evidence="3 5" id="KW-0067">ATP-binding</keyword>
<dbReference type="InterPro" id="IPR036291">
    <property type="entry name" value="NAD(P)-bd_dom_sf"/>
</dbReference>
<gene>
    <name evidence="8" type="ORF">HGB41_17870</name>
</gene>
<dbReference type="Pfam" id="PF13380">
    <property type="entry name" value="CoA_binding_2"/>
    <property type="match status" value="1"/>
</dbReference>
<evidence type="ECO:0000259" key="7">
    <source>
        <dbReference type="PROSITE" id="PS51186"/>
    </source>
</evidence>
<dbReference type="InterPro" id="IPR003781">
    <property type="entry name" value="CoA-bd"/>
</dbReference>
<dbReference type="InterPro" id="IPR013815">
    <property type="entry name" value="ATP_grasp_subdomain_1"/>
</dbReference>
<dbReference type="InterPro" id="IPR051538">
    <property type="entry name" value="Acyl-CoA_Synth/Transferase"/>
</dbReference>
<evidence type="ECO:0000313" key="8">
    <source>
        <dbReference type="EMBL" id="NNG24854.1"/>
    </source>
</evidence>
<dbReference type="Proteomes" id="UP000533905">
    <property type="component" value="Unassembled WGS sequence"/>
</dbReference>
<evidence type="ECO:0000313" key="9">
    <source>
        <dbReference type="Proteomes" id="UP000533905"/>
    </source>
</evidence>
<dbReference type="Pfam" id="PF13549">
    <property type="entry name" value="ATP-grasp_5"/>
    <property type="match status" value="1"/>
</dbReference>
<dbReference type="FunFam" id="3.30.1490.20:FF:000020">
    <property type="entry name" value="Protein lysine acetyltransferase"/>
    <property type="match status" value="1"/>
</dbReference>
<evidence type="ECO:0000256" key="5">
    <source>
        <dbReference type="PROSITE-ProRule" id="PRU00409"/>
    </source>
</evidence>
<organism evidence="8 9">
    <name type="scientific">Telluria aromaticivorans</name>
    <dbReference type="NCBI Taxonomy" id="2725995"/>
    <lineage>
        <taxon>Bacteria</taxon>
        <taxon>Pseudomonadati</taxon>
        <taxon>Pseudomonadota</taxon>
        <taxon>Betaproteobacteria</taxon>
        <taxon>Burkholderiales</taxon>
        <taxon>Oxalobacteraceae</taxon>
        <taxon>Telluria group</taxon>
        <taxon>Telluria</taxon>
    </lineage>
</organism>
<dbReference type="InterPro" id="IPR000182">
    <property type="entry name" value="GNAT_dom"/>
</dbReference>
<dbReference type="AlphaFoldDB" id="A0A7Y2P2E5"/>
<name>A0A7Y2P2E5_9BURK</name>
<dbReference type="InterPro" id="IPR032875">
    <property type="entry name" value="Succ_CoA_lig_flav_dom"/>
</dbReference>
<keyword evidence="9" id="KW-1185">Reference proteome</keyword>
<dbReference type="GO" id="GO:0016747">
    <property type="term" value="F:acyltransferase activity, transferring groups other than amino-acyl groups"/>
    <property type="evidence" value="ECO:0007669"/>
    <property type="project" value="InterPro"/>
</dbReference>
<dbReference type="SUPFAM" id="SSF55729">
    <property type="entry name" value="Acyl-CoA N-acyltransferases (Nat)"/>
    <property type="match status" value="1"/>
</dbReference>
<dbReference type="Gene3D" id="3.30.1490.20">
    <property type="entry name" value="ATP-grasp fold, A domain"/>
    <property type="match status" value="1"/>
</dbReference>
<sequence>MSVRNLEHLFAPRSVAVVGASNRPHSVGATVLHNLAGGGFMGKVYPVNPKHDSLCGQTAYPSIADLPEVPELAIICTPAATVPGIVAELGAAGTRAAIILSAGMGALLDGTSVSLKQAALDAARPYLLRLLGPNCVGLLVPGIGLNASFAHTGALPGHLAFVSQSGALVTGILDWAKSRGIGFSKFISLGDSADIDFGDVLDYLATDPNTSAILVYMEDLKHARKFMSAARAAARSKPTLILKSGRVPEGARAAASHTGALAGSDAVYDAAIRRAGMLRVLSTEDLFAAVETLSRARPLGGERLAILTNGGGPGVMATDALVCGGGTLAVLSPATLARLDAALPAAWSHANPVDIIGDAPVSRYVDAFQALLRDEGSDAILFVHAPTAIVSSAEIAEALAPLVRAASRNILACWLGGDTVAPARRIFSDAGIPTFDTPEQAVEAFLQIVHFRRNQDLLMQVPPSASGDPIPQRSAARTVIDAALAEGREMLSEPEAKQVLAAYGIPVVKTRIARTVEQAVLDAQQIGFPVAVKILSPDINHKSDVGGVILDLETPEAVGMAAQAMHRRLSALQPQARLQGFSVQQMARRPQASEVIIGMSTDPVFGPVILFGQGGIAVEVMDDHAVGLPPLNMVLARDMVSRTRVSKLLAGYRNSPPADVDAICRTLVQVAQLVIDMPEIAELDINPLLADGDGVVALDARLRLAPVEAGAHPLDRLAILPYPHELEDSVDWHGQQLVLRPVRPEDGVAHIAFFNALTADDIHYPLFVRVRELQPSQLSRFTQIDYDREMTFIATRPDLEGKPETLGMARVVADPDNLDGEFMLIVRSDLKALGLGEMLMSKLIAYCRMRGTAQISGNALSQNTAMIALARKLHFEVERMAKDQTVRLRLELAAPGRPTMGA</sequence>
<comment type="similarity">
    <text evidence="4">In the N-terminal section; belongs to the acetate CoA ligase alpha subunit family.</text>
</comment>
<evidence type="ECO:0000256" key="3">
    <source>
        <dbReference type="ARBA" id="ARBA00022840"/>
    </source>
</evidence>
<dbReference type="Pfam" id="PF13607">
    <property type="entry name" value="Succ_CoA_lig"/>
    <property type="match status" value="1"/>
</dbReference>